<feature type="chain" id="PRO_5046240338" evidence="1">
    <location>
        <begin position="23"/>
        <end position="131"/>
    </location>
</feature>
<keyword evidence="3" id="KW-1185">Reference proteome</keyword>
<reference evidence="2 3" key="1">
    <citation type="submission" date="2024-09" db="EMBL/GenBank/DDBJ databases">
        <authorList>
            <person name="Sun Q."/>
            <person name="Mori K."/>
        </authorList>
    </citation>
    <scope>NUCLEOTIDE SEQUENCE [LARGE SCALE GENOMIC DNA]</scope>
    <source>
        <strain evidence="2 3">CECT 9424</strain>
    </source>
</reference>
<dbReference type="EMBL" id="JBHMEC010000012">
    <property type="protein sequence ID" value="MFB9149726.1"/>
    <property type="molecule type" value="Genomic_DNA"/>
</dbReference>
<dbReference type="RefSeq" id="WP_377068929.1">
    <property type="nucleotide sequence ID" value="NZ_JBHMEC010000012.1"/>
</dbReference>
<evidence type="ECO:0000256" key="1">
    <source>
        <dbReference type="SAM" id="SignalP"/>
    </source>
</evidence>
<comment type="caution">
    <text evidence="2">The sequence shown here is derived from an EMBL/GenBank/DDBJ whole genome shotgun (WGS) entry which is preliminary data.</text>
</comment>
<accession>A0ABV5I0Y0</accession>
<keyword evidence="1" id="KW-0732">Signal</keyword>
<sequence length="131" mass="14362">MTRSALCALVILGLLCGTGAGAQSLNELRTRLQATLQRSLGRSMLGGALPHVDLRTGDVTRYYPTENHEIILQLGEVYVMCATLVTEDGREAPVDYYITQADGRFGVIRMEIDNRAPLQALRDAGRATRLE</sequence>
<gene>
    <name evidence="2" type="ORF">ACFFU4_08200</name>
</gene>
<feature type="signal peptide" evidence="1">
    <location>
        <begin position="1"/>
        <end position="22"/>
    </location>
</feature>
<dbReference type="Proteomes" id="UP001589670">
    <property type="component" value="Unassembled WGS sequence"/>
</dbReference>
<evidence type="ECO:0000313" key="3">
    <source>
        <dbReference type="Proteomes" id="UP001589670"/>
    </source>
</evidence>
<organism evidence="2 3">
    <name type="scientific">Roseovarius ramblicola</name>
    <dbReference type="NCBI Taxonomy" id="2022336"/>
    <lineage>
        <taxon>Bacteria</taxon>
        <taxon>Pseudomonadati</taxon>
        <taxon>Pseudomonadota</taxon>
        <taxon>Alphaproteobacteria</taxon>
        <taxon>Rhodobacterales</taxon>
        <taxon>Roseobacteraceae</taxon>
        <taxon>Roseovarius</taxon>
    </lineage>
</organism>
<protein>
    <submittedName>
        <fullName evidence="2">Uncharacterized protein</fullName>
    </submittedName>
</protein>
<name>A0ABV5I0Y0_9RHOB</name>
<proteinExistence type="predicted"/>
<evidence type="ECO:0000313" key="2">
    <source>
        <dbReference type="EMBL" id="MFB9149726.1"/>
    </source>
</evidence>